<evidence type="ECO:0008006" key="5">
    <source>
        <dbReference type="Google" id="ProtNLM"/>
    </source>
</evidence>
<sequence>MRFHGQTHHPGDLRVGVAQMLQLAFFGGLAVSIAGRGLLPAAASEWLSNNQLLSFGMLFGCNMMAGKLINTGAFEITYDGVAVWSKIGTGRFPSLPELVESVTDVAKLPSKAKGEDDSF</sequence>
<dbReference type="GO" id="GO:0045454">
    <property type="term" value="P:cell redox homeostasis"/>
    <property type="evidence" value="ECO:0007669"/>
    <property type="project" value="TreeGrafter"/>
</dbReference>
<dbReference type="Pfam" id="PF10262">
    <property type="entry name" value="Rdx"/>
    <property type="match status" value="1"/>
</dbReference>
<evidence type="ECO:0000256" key="2">
    <source>
        <dbReference type="ARBA" id="ARBA00023284"/>
    </source>
</evidence>
<keyword evidence="2" id="KW-0676">Redox-active center</keyword>
<organism evidence="4">
    <name type="scientific">Coccolithus braarudii</name>
    <dbReference type="NCBI Taxonomy" id="221442"/>
    <lineage>
        <taxon>Eukaryota</taxon>
        <taxon>Haptista</taxon>
        <taxon>Haptophyta</taxon>
        <taxon>Prymnesiophyceae</taxon>
        <taxon>Coccolithales</taxon>
        <taxon>Coccolithaceae</taxon>
        <taxon>Coccolithus</taxon>
    </lineage>
</organism>
<name>A0A7S0L8Q2_9EUKA</name>
<dbReference type="Gene3D" id="3.40.30.10">
    <property type="entry name" value="Glutaredoxin"/>
    <property type="match status" value="1"/>
</dbReference>
<dbReference type="InterPro" id="IPR036249">
    <property type="entry name" value="Thioredoxin-like_sf"/>
</dbReference>
<evidence type="ECO:0000313" key="4">
    <source>
        <dbReference type="EMBL" id="CAD8604337.1"/>
    </source>
</evidence>
<keyword evidence="3" id="KW-1133">Transmembrane helix</keyword>
<dbReference type="SUPFAM" id="SSF52833">
    <property type="entry name" value="Thioredoxin-like"/>
    <property type="match status" value="1"/>
</dbReference>
<keyword evidence="1" id="KW-0732">Signal</keyword>
<reference evidence="4" key="1">
    <citation type="submission" date="2021-01" db="EMBL/GenBank/DDBJ databases">
        <authorList>
            <person name="Corre E."/>
            <person name="Pelletier E."/>
            <person name="Niang G."/>
            <person name="Scheremetjew M."/>
            <person name="Finn R."/>
            <person name="Kale V."/>
            <person name="Holt S."/>
            <person name="Cochrane G."/>
            <person name="Meng A."/>
            <person name="Brown T."/>
            <person name="Cohen L."/>
        </authorList>
    </citation>
    <scope>NUCLEOTIDE SEQUENCE</scope>
    <source>
        <strain evidence="4">PLY182g</strain>
    </source>
</reference>
<dbReference type="GO" id="GO:0005789">
    <property type="term" value="C:endoplasmic reticulum membrane"/>
    <property type="evidence" value="ECO:0007669"/>
    <property type="project" value="TreeGrafter"/>
</dbReference>
<dbReference type="InterPro" id="IPR011893">
    <property type="entry name" value="Selenoprotein_Rdx-typ"/>
</dbReference>
<dbReference type="PANTHER" id="PTHR13544">
    <property type="entry name" value="SELENOPROTEIN T"/>
    <property type="match status" value="1"/>
</dbReference>
<feature type="transmembrane region" description="Helical" evidence="3">
    <location>
        <begin position="20"/>
        <end position="39"/>
    </location>
</feature>
<evidence type="ECO:0000256" key="3">
    <source>
        <dbReference type="SAM" id="Phobius"/>
    </source>
</evidence>
<dbReference type="NCBIfam" id="TIGR02174">
    <property type="entry name" value="CXXU_selWTH"/>
    <property type="match status" value="1"/>
</dbReference>
<gene>
    <name evidence="4" type="ORF">CPEL01642_LOCUS7672</name>
</gene>
<proteinExistence type="predicted"/>
<keyword evidence="3" id="KW-0472">Membrane</keyword>
<dbReference type="PANTHER" id="PTHR13544:SF0">
    <property type="entry name" value="THIOREDOXIN REDUCTASE-LIKE SELENOPROTEIN T"/>
    <property type="match status" value="1"/>
</dbReference>
<dbReference type="GO" id="GO:0004791">
    <property type="term" value="F:thioredoxin-disulfide reductase (NADPH) activity"/>
    <property type="evidence" value="ECO:0007669"/>
    <property type="project" value="TreeGrafter"/>
</dbReference>
<protein>
    <recommendedName>
        <fullName evidence="5">Selenoprotein T</fullName>
    </recommendedName>
</protein>
<accession>A0A7S0L8Q2</accession>
<dbReference type="EMBL" id="HBEY01015850">
    <property type="protein sequence ID" value="CAD8604337.1"/>
    <property type="molecule type" value="Transcribed_RNA"/>
</dbReference>
<keyword evidence="3" id="KW-0812">Transmembrane</keyword>
<evidence type="ECO:0000256" key="1">
    <source>
        <dbReference type="ARBA" id="ARBA00022729"/>
    </source>
</evidence>
<dbReference type="AlphaFoldDB" id="A0A7S0L8Q2"/>
<dbReference type="InterPro" id="IPR019389">
    <property type="entry name" value="Selenoprotein_T"/>
</dbReference>